<keyword evidence="1" id="KW-0812">Transmembrane</keyword>
<evidence type="ECO:0000313" key="2">
    <source>
        <dbReference type="EMBL" id="KFF26863.1"/>
    </source>
</evidence>
<keyword evidence="1" id="KW-1133">Transmembrane helix</keyword>
<evidence type="ECO:0000313" key="3">
    <source>
        <dbReference type="Proteomes" id="UP000028719"/>
    </source>
</evidence>
<dbReference type="Proteomes" id="UP000028719">
    <property type="component" value="Unassembled WGS sequence"/>
</dbReference>
<name>A0ABR4UP17_9FLAO</name>
<feature type="transmembrane region" description="Helical" evidence="1">
    <location>
        <begin position="164"/>
        <end position="182"/>
    </location>
</feature>
<keyword evidence="3" id="KW-1185">Reference proteome</keyword>
<reference evidence="2 3" key="1">
    <citation type="submission" date="2014-07" db="EMBL/GenBank/DDBJ databases">
        <title>Genome of Chryseobacterium vrystaatense LMG 22846.</title>
        <authorList>
            <person name="Pipes S.E."/>
            <person name="Stropko S.J."/>
            <person name="Newman J.D."/>
        </authorList>
    </citation>
    <scope>NUCLEOTIDE SEQUENCE [LARGE SCALE GENOMIC DNA]</scope>
    <source>
        <strain evidence="2 3">LMG 22846</strain>
    </source>
</reference>
<organism evidence="2 3">
    <name type="scientific">Chryseobacterium vrystaatense</name>
    <dbReference type="NCBI Taxonomy" id="307480"/>
    <lineage>
        <taxon>Bacteria</taxon>
        <taxon>Pseudomonadati</taxon>
        <taxon>Bacteroidota</taxon>
        <taxon>Flavobacteriia</taxon>
        <taxon>Flavobacteriales</taxon>
        <taxon>Weeksellaceae</taxon>
        <taxon>Chryseobacterium group</taxon>
        <taxon>Chryseobacterium</taxon>
    </lineage>
</organism>
<gene>
    <name evidence="2" type="ORF">IW16_06180</name>
</gene>
<accession>A0ABR4UP17</accession>
<sequence length="277" mass="32479">MGECDRRQYLDMSKLVLNYQMAEIDLNQFRALGFYSLMNMKYEKSDFEQAEIEKMQNVYMCAELLNSFFIVDEKSRMHLIQEYTHNPIKNVKYRALTFIGPKDQFQGMTYGEMEDGLGELNNYSATGEMESLIKLFAIFYKRPGERYSKINMEKRIEFFKFLDVRYIYGFYLLFVSFFNYLTKQCQLLVDGKEIDITLIFSQKQDIGDNSGSDEPEALGLRSTSFQLAESGVFGTLDELRESDAFEVLIRMYDLVVRSMREQKQLDAMKNKNSTGND</sequence>
<dbReference type="EMBL" id="JPRI01000002">
    <property type="protein sequence ID" value="KFF26863.1"/>
    <property type="molecule type" value="Genomic_DNA"/>
</dbReference>
<evidence type="ECO:0008006" key="4">
    <source>
        <dbReference type="Google" id="ProtNLM"/>
    </source>
</evidence>
<comment type="caution">
    <text evidence="2">The sequence shown here is derived from an EMBL/GenBank/DDBJ whole genome shotgun (WGS) entry which is preliminary data.</text>
</comment>
<protein>
    <recommendedName>
        <fullName evidence="4">Abortive infection protein, AbiV family</fullName>
    </recommendedName>
</protein>
<keyword evidence="1" id="KW-0472">Membrane</keyword>
<evidence type="ECO:0000256" key="1">
    <source>
        <dbReference type="SAM" id="Phobius"/>
    </source>
</evidence>
<proteinExistence type="predicted"/>